<reference evidence="2 3" key="1">
    <citation type="submission" date="2016-09" db="EMBL/GenBank/DDBJ databases">
        <title>Extensive genetic diversity and differential bi-allelic expression allows diatom success in the polar Southern Ocean.</title>
        <authorList>
            <consortium name="DOE Joint Genome Institute"/>
            <person name="Mock T."/>
            <person name="Otillar R.P."/>
            <person name="Strauss J."/>
            <person name="Dupont C."/>
            <person name="Frickenhaus S."/>
            <person name="Maumus F."/>
            <person name="Mcmullan M."/>
            <person name="Sanges R."/>
            <person name="Schmutz J."/>
            <person name="Toseland A."/>
            <person name="Valas R."/>
            <person name="Veluchamy A."/>
            <person name="Ward B.J."/>
            <person name="Allen A."/>
            <person name="Barry K."/>
            <person name="Falciatore A."/>
            <person name="Ferrante M."/>
            <person name="Fortunato A.E."/>
            <person name="Gloeckner G."/>
            <person name="Gruber A."/>
            <person name="Hipkin R."/>
            <person name="Janech M."/>
            <person name="Kroth P."/>
            <person name="Leese F."/>
            <person name="Lindquist E."/>
            <person name="Lyon B.R."/>
            <person name="Martin J."/>
            <person name="Mayer C."/>
            <person name="Parker M."/>
            <person name="Quesneville H."/>
            <person name="Raymond J."/>
            <person name="Uhlig C."/>
            <person name="Valentin K.U."/>
            <person name="Worden A.Z."/>
            <person name="Armbrust E.V."/>
            <person name="Bowler C."/>
            <person name="Green B."/>
            <person name="Moulton V."/>
            <person name="Van Oosterhout C."/>
            <person name="Grigoriev I."/>
        </authorList>
    </citation>
    <scope>NUCLEOTIDE SEQUENCE [LARGE SCALE GENOMIC DNA]</scope>
    <source>
        <strain evidence="2 3">CCMP1102</strain>
    </source>
</reference>
<name>A0A1E7F8H6_9STRA</name>
<dbReference type="InterPro" id="IPR050278">
    <property type="entry name" value="Serine_Prot_S9B/DPPIV"/>
</dbReference>
<gene>
    <name evidence="2" type="ORF">FRACYDRAFT_226461</name>
</gene>
<feature type="domain" description="Peptidase S9 prolyl oligopeptidase catalytic" evidence="1">
    <location>
        <begin position="1"/>
        <end position="148"/>
    </location>
</feature>
<dbReference type="Pfam" id="PF00326">
    <property type="entry name" value="Peptidase_S9"/>
    <property type="match status" value="1"/>
</dbReference>
<dbReference type="InParanoid" id="A0A1E7F8H6"/>
<evidence type="ECO:0000313" key="3">
    <source>
        <dbReference type="Proteomes" id="UP000095751"/>
    </source>
</evidence>
<evidence type="ECO:0000259" key="1">
    <source>
        <dbReference type="Pfam" id="PF00326"/>
    </source>
</evidence>
<dbReference type="GO" id="GO:0008236">
    <property type="term" value="F:serine-type peptidase activity"/>
    <property type="evidence" value="ECO:0007669"/>
    <property type="project" value="InterPro"/>
</dbReference>
<dbReference type="GO" id="GO:0006508">
    <property type="term" value="P:proteolysis"/>
    <property type="evidence" value="ECO:0007669"/>
    <property type="project" value="InterPro"/>
</dbReference>
<proteinExistence type="predicted"/>
<accession>A0A1E7F8H6</accession>
<dbReference type="InterPro" id="IPR001375">
    <property type="entry name" value="Peptidase_S9_cat"/>
</dbReference>
<protein>
    <submittedName>
        <fullName evidence="2">Peptidase_S9-domain-containing protein</fullName>
    </submittedName>
</protein>
<dbReference type="AlphaFoldDB" id="A0A1E7F8H6"/>
<dbReference type="OrthoDB" id="16520at2759"/>
<dbReference type="PANTHER" id="PTHR11731:SF193">
    <property type="entry name" value="DIPEPTIDYL PEPTIDASE 9"/>
    <property type="match status" value="1"/>
</dbReference>
<dbReference type="EMBL" id="KV784360">
    <property type="protein sequence ID" value="OEU14478.1"/>
    <property type="molecule type" value="Genomic_DNA"/>
</dbReference>
<dbReference type="Gene3D" id="3.40.50.1820">
    <property type="entry name" value="alpha/beta hydrolase"/>
    <property type="match status" value="1"/>
</dbReference>
<dbReference type="GO" id="GO:0008239">
    <property type="term" value="F:dipeptidyl-peptidase activity"/>
    <property type="evidence" value="ECO:0007669"/>
    <property type="project" value="TreeGrafter"/>
</dbReference>
<keyword evidence="3" id="KW-1185">Reference proteome</keyword>
<dbReference type="KEGG" id="fcy:FRACYDRAFT_226461"/>
<dbReference type="Proteomes" id="UP000095751">
    <property type="component" value="Unassembled WGS sequence"/>
</dbReference>
<organism evidence="2 3">
    <name type="scientific">Fragilariopsis cylindrus CCMP1102</name>
    <dbReference type="NCBI Taxonomy" id="635003"/>
    <lineage>
        <taxon>Eukaryota</taxon>
        <taxon>Sar</taxon>
        <taxon>Stramenopiles</taxon>
        <taxon>Ochrophyta</taxon>
        <taxon>Bacillariophyta</taxon>
        <taxon>Bacillariophyceae</taxon>
        <taxon>Bacillariophycidae</taxon>
        <taxon>Bacillariales</taxon>
        <taxon>Bacillariaceae</taxon>
        <taxon>Fragilariopsis</taxon>
    </lineage>
</organism>
<dbReference type="PANTHER" id="PTHR11731">
    <property type="entry name" value="PROTEASE FAMILY S9B,C DIPEPTIDYL-PEPTIDASE IV-RELATED"/>
    <property type="match status" value="1"/>
</dbReference>
<dbReference type="InterPro" id="IPR029058">
    <property type="entry name" value="AB_hydrolase_fold"/>
</dbReference>
<sequence length="148" mass="16931">MIDKGIVDSKRIGIMGWSYGGYMSAMCLAKRPDIFKVAVAGAMVSSWDGYDTCYTERYMGTPKSNPIGYVNSDVMPYTSKIDGSLLLVHGLIDENVHFRHTARFINSLIKARKYYELLLFPDERHVPRGIDDKVYMEERITSFIERCL</sequence>
<dbReference type="SUPFAM" id="SSF53474">
    <property type="entry name" value="alpha/beta-Hydrolases"/>
    <property type="match status" value="1"/>
</dbReference>
<evidence type="ECO:0000313" key="2">
    <source>
        <dbReference type="EMBL" id="OEU14478.1"/>
    </source>
</evidence>